<name>A0AAW2DUX2_9ROSI</name>
<gene>
    <name evidence="3" type="ORF">SO802_000129</name>
</gene>
<evidence type="ECO:0000256" key="1">
    <source>
        <dbReference type="ARBA" id="ARBA00006643"/>
    </source>
</evidence>
<evidence type="ECO:0000259" key="2">
    <source>
        <dbReference type="Pfam" id="PF14432"/>
    </source>
</evidence>
<dbReference type="Proteomes" id="UP001459277">
    <property type="component" value="Unassembled WGS sequence"/>
</dbReference>
<comment type="similarity">
    <text evidence="1">Belongs to the PPR family. PCMP-H subfamily.</text>
</comment>
<organism evidence="3 4">
    <name type="scientific">Lithocarpus litseifolius</name>
    <dbReference type="NCBI Taxonomy" id="425828"/>
    <lineage>
        <taxon>Eukaryota</taxon>
        <taxon>Viridiplantae</taxon>
        <taxon>Streptophyta</taxon>
        <taxon>Embryophyta</taxon>
        <taxon>Tracheophyta</taxon>
        <taxon>Spermatophyta</taxon>
        <taxon>Magnoliopsida</taxon>
        <taxon>eudicotyledons</taxon>
        <taxon>Gunneridae</taxon>
        <taxon>Pentapetalae</taxon>
        <taxon>rosids</taxon>
        <taxon>fabids</taxon>
        <taxon>Fagales</taxon>
        <taxon>Fagaceae</taxon>
        <taxon>Lithocarpus</taxon>
    </lineage>
</organism>
<evidence type="ECO:0000313" key="4">
    <source>
        <dbReference type="Proteomes" id="UP001459277"/>
    </source>
</evidence>
<dbReference type="InterPro" id="IPR032867">
    <property type="entry name" value="DYW_dom"/>
</dbReference>
<dbReference type="EMBL" id="JAZDWU010000001">
    <property type="protein sequence ID" value="KAL0013060.1"/>
    <property type="molecule type" value="Genomic_DNA"/>
</dbReference>
<protein>
    <recommendedName>
        <fullName evidence="2">DYW domain-containing protein</fullName>
    </recommendedName>
</protein>
<dbReference type="Pfam" id="PF14432">
    <property type="entry name" value="DYW_deaminase"/>
    <property type="match status" value="1"/>
</dbReference>
<proteinExistence type="inferred from homology"/>
<feature type="domain" description="DYW" evidence="2">
    <location>
        <begin position="52"/>
        <end position="144"/>
    </location>
</feature>
<reference evidence="3 4" key="1">
    <citation type="submission" date="2024-01" db="EMBL/GenBank/DDBJ databases">
        <title>A telomere-to-telomere, gap-free genome of sweet tea (Lithocarpus litseifolius).</title>
        <authorList>
            <person name="Zhou J."/>
        </authorList>
    </citation>
    <scope>NUCLEOTIDE SEQUENCE [LARGE SCALE GENOMIC DNA]</scope>
    <source>
        <strain evidence="3">Zhou-2022a</strain>
        <tissue evidence="3">Leaf</tissue>
    </source>
</reference>
<comment type="caution">
    <text evidence="3">The sequence shown here is derived from an EMBL/GenBank/DDBJ whole genome shotgun (WGS) entry which is preliminary data.</text>
</comment>
<accession>A0AAW2DUX2</accession>
<dbReference type="GO" id="GO:0008270">
    <property type="term" value="F:zinc ion binding"/>
    <property type="evidence" value="ECO:0007669"/>
    <property type="project" value="InterPro"/>
</dbReference>
<keyword evidence="4" id="KW-1185">Reference proteome</keyword>
<evidence type="ECO:0000313" key="3">
    <source>
        <dbReference type="EMBL" id="KAL0013060.1"/>
    </source>
</evidence>
<dbReference type="AlphaFoldDB" id="A0AAW2DUX2"/>
<sequence>MVEQNTNKVAGWSLVEAQGRVHQFVAGDREHECSLEIYKMLETIGTRIAEGGYSPKISSVLHDIGEEEKENVVKEHSERLAIAYVVLVTKVGDCIRIVKNLRVCEDCHEASKMISKVFDGEIIVRDYSRFHHFKEGKCSCLDYW</sequence>